<evidence type="ECO:0000256" key="17">
    <source>
        <dbReference type="ARBA" id="ARBA00031182"/>
    </source>
</evidence>
<dbReference type="GO" id="GO:0016324">
    <property type="term" value="C:apical plasma membrane"/>
    <property type="evidence" value="ECO:0007669"/>
    <property type="project" value="UniProtKB-SubCell"/>
</dbReference>
<accession>A0A653C829</accession>
<evidence type="ECO:0000256" key="20">
    <source>
        <dbReference type="ARBA" id="ARBA00045916"/>
    </source>
</evidence>
<comment type="catalytic activity">
    <reaction evidence="36">
        <text>1-hexadecanoyl-2-(9Z-octadecenoyl)-sn-glycero-3-phosphocholine + H2O = 1-hexadecanoyl-sn-glycero-3-phosphocholine + (9Z)-octadecenoate + H(+)</text>
        <dbReference type="Rhea" id="RHEA:38779"/>
        <dbReference type="ChEBI" id="CHEBI:15377"/>
        <dbReference type="ChEBI" id="CHEBI:15378"/>
        <dbReference type="ChEBI" id="CHEBI:30823"/>
        <dbReference type="ChEBI" id="CHEBI:72998"/>
        <dbReference type="ChEBI" id="CHEBI:73001"/>
    </reaction>
    <physiologicalReaction direction="left-to-right" evidence="36">
        <dbReference type="Rhea" id="RHEA:38780"/>
    </physiologicalReaction>
</comment>
<evidence type="ECO:0000256" key="39">
    <source>
        <dbReference type="ARBA" id="ARBA00048939"/>
    </source>
</evidence>
<evidence type="ECO:0000256" key="25">
    <source>
        <dbReference type="ARBA" id="ARBA00048011"/>
    </source>
</evidence>
<dbReference type="Proteomes" id="UP000410492">
    <property type="component" value="Unassembled WGS sequence"/>
</dbReference>
<sequence length="813" mass="92464">MFGALILVSLVVLWQVHVESGQTLTNWLDDTFLPVYRSIRLGLNHVLRRSIASRQNKAQLRKYDRYQEKLDDTKAFPCAGTSPLRSPNVPKTAHQVRPGDIDVIGAIGDSITAGMGTSATDLLQLIVDDRGKSFSGGGEGNWRTTLTLPNILKVFNSNLVGYTTKPSLTIEKSSSFNVAEAGAISADTPHMTELLINRMKTDPRVNITHHWKIITMMIGANDFCIEVCYQGNPYDLLEKHRVHLLQALRSLRDVIRPVVEFKDRPPVCRMMHSFLCPCLAGLAYRNQRETFDDVMRKWQLLDIEIANSHEFDLEDFTVIPLNMTLNYTFPKHPDGQTNYGYLSSDCFHLSERGHARFANGVWNSLLEPFGNKSLDGSDTFSKFYCPTKEHPFIFTRRNNARSAKMATTWTICFILIYSVAYGQINTKKMFEQIMRQTRREHMGNFVIKYPQSNGRVRAQTIFPKTVPFPCANATKYGIGRSVERPTSVHKLRPGDIDVIGAMGDSLIAGNGAMEEFALGTMIEYRGVSWCAGGQGTWREYLTLPNILKEFNPNLTGYSTGTGEFLSSKSQLNVAFPVAADADSMRQAKILVSKMRKNKNVDIKNHWKMITIFFGANDLCSAQCYDQGKASAEAHAAKLARALDFLQKYLPRTFVNLIPVLDVSVSVRVKRTMMCRFLHRLFCECFHKDGNEMDIITSLTRAYQRAEEELILSGRYDKKEDFTVVLQPFMKLFNAPEEPEHRFDEVIDVSYITYDCFHFSQKGHALGANMLWNNLLQPVGRKSEKKLNYIMERMSIMYVFLCHIYEVFVNKSLH</sequence>
<evidence type="ECO:0000256" key="38">
    <source>
        <dbReference type="ARBA" id="ARBA00048872"/>
    </source>
</evidence>
<dbReference type="InterPro" id="IPR036514">
    <property type="entry name" value="SGNH_hydro_sf"/>
</dbReference>
<evidence type="ECO:0000256" key="24">
    <source>
        <dbReference type="ARBA" id="ARBA00047459"/>
    </source>
</evidence>
<dbReference type="CDD" id="cd01824">
    <property type="entry name" value="Phospholipase_B_like"/>
    <property type="match status" value="2"/>
</dbReference>
<comment type="function">
    <text evidence="20">Calcium-independent membrane-associated phospholipase that catalyzes complete diacylation of phospholipids by hydrolyzing both sn-1 and sn-2 fatty acyl chains attached to the glycerol backbone (phospholipase B activity). Has dual phospholipase and lysophospholipase activities toward diacylphospholipids. Preferentially cleaves sn-2 ester bonds over sn-1 bonds. Acts as a lipase toward glycerolipid substrates. Hydrolyzes fatty acyl chains of diacylglycerols with preference for the sn-2 position and of triacylglycerols with not positional selectivity. May also hydrolyze long chain retinyl esters such as retinyl palmitate. May contribute to digestion of dietary phospholipids, glycerolipids and retinoids, facilitating lipid absorption at the brush border.</text>
</comment>
<keyword evidence="8" id="KW-0378">Hydrolase</keyword>
<evidence type="ECO:0000256" key="37">
    <source>
        <dbReference type="ARBA" id="ARBA00048869"/>
    </source>
</evidence>
<dbReference type="Pfam" id="PF00657">
    <property type="entry name" value="Lipase_GDSL"/>
    <property type="match status" value="2"/>
</dbReference>
<dbReference type="GO" id="GO:0006644">
    <property type="term" value="P:phospholipid metabolic process"/>
    <property type="evidence" value="ECO:0007669"/>
    <property type="project" value="TreeGrafter"/>
</dbReference>
<feature type="signal peptide" evidence="43">
    <location>
        <begin position="1"/>
        <end position="21"/>
    </location>
</feature>
<comment type="catalytic activity">
    <reaction evidence="23">
        <text>1-(9Z-octadecenoyl)-glycerol + H2O = glycerol + (9Z)-octadecenoate + H(+)</text>
        <dbReference type="Rhea" id="RHEA:38487"/>
        <dbReference type="ChEBI" id="CHEBI:15377"/>
        <dbReference type="ChEBI" id="CHEBI:15378"/>
        <dbReference type="ChEBI" id="CHEBI:17754"/>
        <dbReference type="ChEBI" id="CHEBI:30823"/>
        <dbReference type="ChEBI" id="CHEBI:75342"/>
    </reaction>
    <physiologicalReaction direction="left-to-right" evidence="23">
        <dbReference type="Rhea" id="RHEA:38488"/>
    </physiologicalReaction>
</comment>
<keyword evidence="5" id="KW-0812">Transmembrane</keyword>
<evidence type="ECO:0000256" key="9">
    <source>
        <dbReference type="ARBA" id="ARBA00022989"/>
    </source>
</evidence>
<dbReference type="EMBL" id="CAACVG010007177">
    <property type="protein sequence ID" value="VEN44048.1"/>
    <property type="molecule type" value="Genomic_DNA"/>
</dbReference>
<evidence type="ECO:0000256" key="27">
    <source>
        <dbReference type="ARBA" id="ARBA00048049"/>
    </source>
</evidence>
<evidence type="ECO:0000256" key="29">
    <source>
        <dbReference type="ARBA" id="ARBA00048227"/>
    </source>
</evidence>
<comment type="catalytic activity">
    <reaction evidence="40">
        <text>1,2-dihexadecanoyl-sn-glycero-3-phosphocholine + 2 H2O = sn-glycerol 3-phosphocholine + 2 hexadecanoate + 2 H(+)</text>
        <dbReference type="Rhea" id="RHEA:40975"/>
        <dbReference type="ChEBI" id="CHEBI:7896"/>
        <dbReference type="ChEBI" id="CHEBI:15377"/>
        <dbReference type="ChEBI" id="CHEBI:15378"/>
        <dbReference type="ChEBI" id="CHEBI:16870"/>
        <dbReference type="ChEBI" id="CHEBI:72999"/>
    </reaction>
    <physiologicalReaction direction="left-to-right" evidence="40">
        <dbReference type="Rhea" id="RHEA:40976"/>
    </physiologicalReaction>
</comment>
<dbReference type="PANTHER" id="PTHR21325">
    <property type="entry name" value="PHOSPHOLIPASE B, PLB1"/>
    <property type="match status" value="1"/>
</dbReference>
<evidence type="ECO:0000256" key="12">
    <source>
        <dbReference type="ARBA" id="ARBA00023180"/>
    </source>
</evidence>
<gene>
    <name evidence="44" type="ORF">CALMAC_LOCUS6990</name>
</gene>
<keyword evidence="45" id="KW-1185">Reference proteome</keyword>
<comment type="catalytic activity">
    <reaction evidence="24">
        <text>1-hexadecanoyl-2-(9Z)-octadecenoyl-3-octadecanoyl-sn-glycerol + H2O = 1-hexadecanoyl-2-(9Z-octadecenoyl)-sn-glycerol + octadecanoate + H(+)</text>
        <dbReference type="Rhea" id="RHEA:41111"/>
        <dbReference type="ChEBI" id="CHEBI:15377"/>
        <dbReference type="ChEBI" id="CHEBI:15378"/>
        <dbReference type="ChEBI" id="CHEBI:25629"/>
        <dbReference type="ChEBI" id="CHEBI:75466"/>
        <dbReference type="ChEBI" id="CHEBI:77623"/>
    </reaction>
    <physiologicalReaction direction="left-to-right" evidence="24">
        <dbReference type="Rhea" id="RHEA:41112"/>
    </physiologicalReaction>
</comment>
<evidence type="ECO:0000313" key="45">
    <source>
        <dbReference type="Proteomes" id="UP000410492"/>
    </source>
</evidence>
<evidence type="ECO:0000313" key="44">
    <source>
        <dbReference type="EMBL" id="VEN44048.1"/>
    </source>
</evidence>
<dbReference type="FunFam" id="3.40.50.1110:FF:000005">
    <property type="entry name" value="Phospholipase B1"/>
    <property type="match status" value="2"/>
</dbReference>
<keyword evidence="10" id="KW-0443">Lipid metabolism</keyword>
<evidence type="ECO:0000256" key="42">
    <source>
        <dbReference type="ARBA" id="ARBA00049461"/>
    </source>
</evidence>
<protein>
    <recommendedName>
        <fullName evidence="3">Phospholipase B1, membrane-associated</fullName>
    </recommendedName>
    <alternativeName>
        <fullName evidence="16">Lysophospholipase</fullName>
    </alternativeName>
    <alternativeName>
        <fullName evidence="17">Phospholipase A2</fullName>
    </alternativeName>
    <alternativeName>
        <fullName evidence="19">Phospholipase B/lipase</fullName>
    </alternativeName>
    <alternativeName>
        <fullName evidence="18">Triacylglycerol lipase</fullName>
    </alternativeName>
</protein>
<comment type="catalytic activity">
    <reaction evidence="38">
        <text>1-O-hexadecyl-2-(9Z)-octadecenoyl-sn-glycero-3-phosphocholine + H2O = 1-O-hexadecyl-sn-glycero-3-phosphocholine + (9Z)-octadecenoate + H(+)</text>
        <dbReference type="Rhea" id="RHEA:40915"/>
        <dbReference type="ChEBI" id="CHEBI:15377"/>
        <dbReference type="ChEBI" id="CHEBI:15378"/>
        <dbReference type="ChEBI" id="CHEBI:30823"/>
        <dbReference type="ChEBI" id="CHEBI:34112"/>
        <dbReference type="ChEBI" id="CHEBI:64496"/>
    </reaction>
    <physiologicalReaction direction="left-to-right" evidence="38">
        <dbReference type="Rhea" id="RHEA:40916"/>
    </physiologicalReaction>
</comment>
<dbReference type="InterPro" id="IPR035547">
    <property type="entry name" value="Phospholipase_B"/>
</dbReference>
<dbReference type="SUPFAM" id="SSF52266">
    <property type="entry name" value="SGNH hydrolase"/>
    <property type="match status" value="2"/>
</dbReference>
<name>A0A653C829_CALMS</name>
<comment type="catalytic activity">
    <reaction evidence="42">
        <text>2-(9Z-octadecenoyl)-glycerol + H2O = glycerol + (9Z)-octadecenoate + H(+)</text>
        <dbReference type="Rhea" id="RHEA:38491"/>
        <dbReference type="ChEBI" id="CHEBI:15377"/>
        <dbReference type="ChEBI" id="CHEBI:15378"/>
        <dbReference type="ChEBI" id="CHEBI:17754"/>
        <dbReference type="ChEBI" id="CHEBI:30823"/>
        <dbReference type="ChEBI" id="CHEBI:73990"/>
    </reaction>
    <physiologicalReaction direction="left-to-right" evidence="42">
        <dbReference type="Rhea" id="RHEA:38492"/>
    </physiologicalReaction>
</comment>
<keyword evidence="6 43" id="KW-0732">Signal</keyword>
<evidence type="ECO:0000256" key="1">
    <source>
        <dbReference type="ARBA" id="ARBA00004247"/>
    </source>
</evidence>
<comment type="catalytic activity">
    <reaction evidence="29">
        <text>1,2-dihexadecanoyl-sn-glycero-3-phosphocholine + H2O = 1-hexadecanoyl-sn-glycero-3-phosphocholine + hexadecanoate + H(+)</text>
        <dbReference type="Rhea" id="RHEA:41223"/>
        <dbReference type="ChEBI" id="CHEBI:7896"/>
        <dbReference type="ChEBI" id="CHEBI:15377"/>
        <dbReference type="ChEBI" id="CHEBI:15378"/>
        <dbReference type="ChEBI" id="CHEBI:72998"/>
        <dbReference type="ChEBI" id="CHEBI:72999"/>
    </reaction>
    <physiologicalReaction direction="left-to-right" evidence="29">
        <dbReference type="Rhea" id="RHEA:41224"/>
    </physiologicalReaction>
</comment>
<evidence type="ECO:0000256" key="34">
    <source>
        <dbReference type="ARBA" id="ARBA00048613"/>
    </source>
</evidence>
<comment type="catalytic activity">
    <reaction evidence="41">
        <text>1,3-di-(9Z-octadecenoyl)-glycerol + H2O = 1-(9Z-octadecenoyl)-glycerol + (9Z)-octadecenoate + H(+)</text>
        <dbReference type="Rhea" id="RHEA:39939"/>
        <dbReference type="ChEBI" id="CHEBI:15377"/>
        <dbReference type="ChEBI" id="CHEBI:15378"/>
        <dbReference type="ChEBI" id="CHEBI:30823"/>
        <dbReference type="ChEBI" id="CHEBI:75342"/>
        <dbReference type="ChEBI" id="CHEBI:75735"/>
    </reaction>
    <physiologicalReaction direction="left-to-right" evidence="41">
        <dbReference type="Rhea" id="RHEA:39940"/>
    </physiologicalReaction>
</comment>
<evidence type="ECO:0000256" key="16">
    <source>
        <dbReference type="ARBA" id="ARBA00029723"/>
    </source>
</evidence>
<comment type="catalytic activity">
    <reaction evidence="31">
        <text>1-octadecanoyl-2-(9Z,12Z)-octadecadienoyl-sn-glycerol + H2O = 1-octadecanoyl-sn-glycerol + (9Z,12Z)-octadecadienoate + H(+)</text>
        <dbReference type="Rhea" id="RHEA:40927"/>
        <dbReference type="ChEBI" id="CHEBI:15377"/>
        <dbReference type="ChEBI" id="CHEBI:15378"/>
        <dbReference type="ChEBI" id="CHEBI:30245"/>
        <dbReference type="ChEBI" id="CHEBI:75550"/>
        <dbReference type="ChEBI" id="CHEBI:77097"/>
    </reaction>
    <physiologicalReaction direction="left-to-right" evidence="31">
        <dbReference type="Rhea" id="RHEA:40928"/>
    </physiologicalReaction>
</comment>
<feature type="chain" id="PRO_5025058864" description="Phospholipase B1, membrane-associated" evidence="43">
    <location>
        <begin position="22"/>
        <end position="813"/>
    </location>
</feature>
<keyword evidence="12" id="KW-0325">Glycoprotein</keyword>
<dbReference type="PANTHER" id="PTHR21325:SF31">
    <property type="entry name" value="GH22081P-RELATED"/>
    <property type="match status" value="1"/>
</dbReference>
<comment type="catalytic activity">
    <reaction evidence="33">
        <text>a 1-acyl-sn-glycero-3-phosphocholine + H2O = sn-glycerol 3-phosphocholine + a fatty acid + H(+)</text>
        <dbReference type="Rhea" id="RHEA:15177"/>
        <dbReference type="ChEBI" id="CHEBI:15377"/>
        <dbReference type="ChEBI" id="CHEBI:15378"/>
        <dbReference type="ChEBI" id="CHEBI:16870"/>
        <dbReference type="ChEBI" id="CHEBI:28868"/>
        <dbReference type="ChEBI" id="CHEBI:58168"/>
        <dbReference type="EC" id="3.1.1.5"/>
    </reaction>
    <physiologicalReaction direction="left-to-right" evidence="33">
        <dbReference type="Rhea" id="RHEA:15178"/>
    </physiologicalReaction>
</comment>
<evidence type="ECO:0000256" key="5">
    <source>
        <dbReference type="ARBA" id="ARBA00022692"/>
    </source>
</evidence>
<dbReference type="Gene3D" id="3.40.50.1110">
    <property type="entry name" value="SGNH hydrolase"/>
    <property type="match status" value="2"/>
</dbReference>
<comment type="catalytic activity">
    <reaction evidence="35">
        <text>1-hexadecanoyl-sn-glycero-3-phosphocholine + H2O = sn-glycerol 3-phosphocholine + hexadecanoate + H(+)</text>
        <dbReference type="Rhea" id="RHEA:40435"/>
        <dbReference type="ChEBI" id="CHEBI:7896"/>
        <dbReference type="ChEBI" id="CHEBI:15377"/>
        <dbReference type="ChEBI" id="CHEBI:15378"/>
        <dbReference type="ChEBI" id="CHEBI:16870"/>
        <dbReference type="ChEBI" id="CHEBI:72998"/>
    </reaction>
    <physiologicalReaction direction="left-to-right" evidence="35">
        <dbReference type="Rhea" id="RHEA:40436"/>
    </physiologicalReaction>
</comment>
<comment type="catalytic activity">
    <reaction evidence="15">
        <text>a 1,2-diacyl-sn-glycero-3-phosphocholine + H2O = a 1-acyl-sn-glycero-3-phosphocholine + a fatty acid + H(+)</text>
        <dbReference type="Rhea" id="RHEA:15801"/>
        <dbReference type="ChEBI" id="CHEBI:15377"/>
        <dbReference type="ChEBI" id="CHEBI:15378"/>
        <dbReference type="ChEBI" id="CHEBI:28868"/>
        <dbReference type="ChEBI" id="CHEBI:57643"/>
        <dbReference type="ChEBI" id="CHEBI:58168"/>
        <dbReference type="EC" id="3.1.1.4"/>
    </reaction>
    <physiologicalReaction direction="left-to-right" evidence="15">
        <dbReference type="Rhea" id="RHEA:15802"/>
    </physiologicalReaction>
</comment>
<dbReference type="GO" id="GO:0004623">
    <property type="term" value="F:phospholipase A2 activity"/>
    <property type="evidence" value="ECO:0007669"/>
    <property type="project" value="UniProtKB-EC"/>
</dbReference>
<evidence type="ECO:0000256" key="2">
    <source>
        <dbReference type="ARBA" id="ARBA00009979"/>
    </source>
</evidence>
<comment type="subcellular location">
    <subcellularLocation>
        <location evidence="1">Apical cell membrane</location>
        <topology evidence="1">Single-pass type I membrane protein</topology>
    </subcellularLocation>
</comment>
<evidence type="ECO:0000256" key="3">
    <source>
        <dbReference type="ARBA" id="ARBA00015133"/>
    </source>
</evidence>
<evidence type="ECO:0000256" key="10">
    <source>
        <dbReference type="ARBA" id="ARBA00023098"/>
    </source>
</evidence>
<evidence type="ECO:0000256" key="36">
    <source>
        <dbReference type="ARBA" id="ARBA00048699"/>
    </source>
</evidence>
<evidence type="ECO:0000256" key="15">
    <source>
        <dbReference type="ARBA" id="ARBA00023422"/>
    </source>
</evidence>
<evidence type="ECO:0000256" key="21">
    <source>
        <dbReference type="ARBA" id="ARBA00047324"/>
    </source>
</evidence>
<evidence type="ECO:0000256" key="30">
    <source>
        <dbReference type="ARBA" id="ARBA00048362"/>
    </source>
</evidence>
<evidence type="ECO:0000256" key="4">
    <source>
        <dbReference type="ARBA" id="ARBA00022475"/>
    </source>
</evidence>
<comment type="catalytic activity">
    <reaction evidence="34">
        <text>1-hexadecanoyl-2-(9Z-octadecenoyl)-sn-glycero-3-phosphoethanolamine + H2O = 1-hexadecanoyl-sn-glycero-3-phosphoethanolamine + (9Z)-octadecenoate + H(+)</text>
        <dbReference type="Rhea" id="RHEA:40911"/>
        <dbReference type="ChEBI" id="CHEBI:15377"/>
        <dbReference type="ChEBI" id="CHEBI:15378"/>
        <dbReference type="ChEBI" id="CHEBI:30823"/>
        <dbReference type="ChEBI" id="CHEBI:73004"/>
        <dbReference type="ChEBI" id="CHEBI:73007"/>
    </reaction>
    <physiologicalReaction direction="left-to-right" evidence="34">
        <dbReference type="Rhea" id="RHEA:40912"/>
    </physiologicalReaction>
</comment>
<evidence type="ECO:0000256" key="8">
    <source>
        <dbReference type="ARBA" id="ARBA00022801"/>
    </source>
</evidence>
<comment type="catalytic activity">
    <reaction evidence="13">
        <text>a triacylglycerol + H2O = a diacylglycerol + a fatty acid + H(+)</text>
        <dbReference type="Rhea" id="RHEA:12044"/>
        <dbReference type="ChEBI" id="CHEBI:15377"/>
        <dbReference type="ChEBI" id="CHEBI:15378"/>
        <dbReference type="ChEBI" id="CHEBI:17855"/>
        <dbReference type="ChEBI" id="CHEBI:18035"/>
        <dbReference type="ChEBI" id="CHEBI:28868"/>
        <dbReference type="EC" id="3.1.1.3"/>
    </reaction>
    <physiologicalReaction direction="left-to-right" evidence="13">
        <dbReference type="Rhea" id="RHEA:12045"/>
    </physiologicalReaction>
</comment>
<dbReference type="InterPro" id="IPR038885">
    <property type="entry name" value="PLB1"/>
</dbReference>
<evidence type="ECO:0000256" key="41">
    <source>
        <dbReference type="ARBA" id="ARBA00049372"/>
    </source>
</evidence>
<evidence type="ECO:0000256" key="14">
    <source>
        <dbReference type="ARBA" id="ARBA00023408"/>
    </source>
</evidence>
<evidence type="ECO:0000256" key="28">
    <source>
        <dbReference type="ARBA" id="ARBA00048058"/>
    </source>
</evidence>
<dbReference type="GO" id="GO:0004806">
    <property type="term" value="F:triacylglycerol lipase activity"/>
    <property type="evidence" value="ECO:0007669"/>
    <property type="project" value="UniProtKB-EC"/>
</dbReference>
<comment type="catalytic activity">
    <reaction evidence="22">
        <text>1,3-dihexadecanoyl-2-(9Z-octadecenoyl)glycerol + H2O = 1-hexadecanoyl-2-(9Z-octadecenoyl)-glycerol + hexadecanoate + H(+)</text>
        <dbReference type="Rhea" id="RHEA:40979"/>
        <dbReference type="ChEBI" id="CHEBI:7896"/>
        <dbReference type="ChEBI" id="CHEBI:15377"/>
        <dbReference type="ChEBI" id="CHEBI:15378"/>
        <dbReference type="ChEBI" id="CHEBI:75585"/>
        <dbReference type="ChEBI" id="CHEBI:75688"/>
    </reaction>
    <physiologicalReaction direction="left-to-right" evidence="22">
        <dbReference type="Rhea" id="RHEA:40980"/>
    </physiologicalReaction>
</comment>
<evidence type="ECO:0000256" key="19">
    <source>
        <dbReference type="ARBA" id="ARBA00033022"/>
    </source>
</evidence>
<reference evidence="44 45" key="1">
    <citation type="submission" date="2019-01" db="EMBL/GenBank/DDBJ databases">
        <authorList>
            <person name="Sayadi A."/>
        </authorList>
    </citation>
    <scope>NUCLEOTIDE SEQUENCE [LARGE SCALE GENOMIC DNA]</scope>
</reference>
<feature type="non-terminal residue" evidence="44">
    <location>
        <position position="813"/>
    </location>
</feature>
<keyword evidence="4" id="KW-1003">Cell membrane</keyword>
<evidence type="ECO:0000256" key="18">
    <source>
        <dbReference type="ARBA" id="ARBA00031485"/>
    </source>
</evidence>
<proteinExistence type="inferred from homology"/>
<evidence type="ECO:0000256" key="7">
    <source>
        <dbReference type="ARBA" id="ARBA00022737"/>
    </source>
</evidence>
<comment type="catalytic activity">
    <reaction evidence="30">
        <text>1-hexadecanoyl-2-(9Z,12Z-octadecadienoyl)-sn-glycero-3-phosphocholine + H2O = 2-(9Z,12Z-octadecadienoyl)-sn-glycero-3-phosphocholine + hexadecanoate + H(+)</text>
        <dbReference type="Rhea" id="RHEA:40971"/>
        <dbReference type="ChEBI" id="CHEBI:7896"/>
        <dbReference type="ChEBI" id="CHEBI:15377"/>
        <dbReference type="ChEBI" id="CHEBI:15378"/>
        <dbReference type="ChEBI" id="CHEBI:73002"/>
        <dbReference type="ChEBI" id="CHEBI:76084"/>
    </reaction>
    <physiologicalReaction direction="left-to-right" evidence="30">
        <dbReference type="Rhea" id="RHEA:40972"/>
    </physiologicalReaction>
</comment>
<evidence type="ECO:0000256" key="33">
    <source>
        <dbReference type="ARBA" id="ARBA00048454"/>
    </source>
</evidence>
<evidence type="ECO:0000256" key="26">
    <source>
        <dbReference type="ARBA" id="ARBA00048015"/>
    </source>
</evidence>
<evidence type="ECO:0000256" key="11">
    <source>
        <dbReference type="ARBA" id="ARBA00023136"/>
    </source>
</evidence>
<comment type="catalytic activity">
    <reaction evidence="14">
        <text>1-hexadecanoyl-2-(9Z,12Z-octadecadienoyl)-sn-glycero-3-phosphocholine + H2O = (9Z,12Z)-octadecadienoate + 1-hexadecanoyl-sn-glycero-3-phosphocholine + H(+)</text>
        <dbReference type="Rhea" id="RHEA:40811"/>
        <dbReference type="ChEBI" id="CHEBI:15377"/>
        <dbReference type="ChEBI" id="CHEBI:15378"/>
        <dbReference type="ChEBI" id="CHEBI:30245"/>
        <dbReference type="ChEBI" id="CHEBI:72998"/>
        <dbReference type="ChEBI" id="CHEBI:73002"/>
    </reaction>
    <physiologicalReaction direction="left-to-right" evidence="14">
        <dbReference type="Rhea" id="RHEA:40812"/>
    </physiologicalReaction>
</comment>
<evidence type="ECO:0000256" key="22">
    <source>
        <dbReference type="ARBA" id="ARBA00047363"/>
    </source>
</evidence>
<evidence type="ECO:0000256" key="23">
    <source>
        <dbReference type="ARBA" id="ARBA00047438"/>
    </source>
</evidence>
<comment type="catalytic activity">
    <reaction evidence="37">
        <text>1,3-dihexadecanoyl-2-(9Z-octadecenoyl)glycerol + H2O = 1,3-dihexadecanoylglycerol + (9Z)-octadecenoate + H(+)</text>
        <dbReference type="Rhea" id="RHEA:40983"/>
        <dbReference type="ChEBI" id="CHEBI:15377"/>
        <dbReference type="ChEBI" id="CHEBI:15378"/>
        <dbReference type="ChEBI" id="CHEBI:30823"/>
        <dbReference type="ChEBI" id="CHEBI:75688"/>
        <dbReference type="ChEBI" id="CHEBI:77619"/>
    </reaction>
    <physiologicalReaction direction="left-to-right" evidence="37">
        <dbReference type="Rhea" id="RHEA:40984"/>
    </physiologicalReaction>
</comment>
<comment type="catalytic activity">
    <reaction evidence="28">
        <text>1,2-di-(9Z-octadecenoyl)-sn-glycero-3-phosphocholine + H2O = 1-(9Z-octadecenoyl)-sn-glycero-3-phosphocholine + (9Z)-octadecenoate + H(+)</text>
        <dbReference type="Rhea" id="RHEA:40923"/>
        <dbReference type="ChEBI" id="CHEBI:15377"/>
        <dbReference type="ChEBI" id="CHEBI:15378"/>
        <dbReference type="ChEBI" id="CHEBI:28610"/>
        <dbReference type="ChEBI" id="CHEBI:30823"/>
        <dbReference type="ChEBI" id="CHEBI:74669"/>
    </reaction>
    <physiologicalReaction direction="left-to-right" evidence="28">
        <dbReference type="Rhea" id="RHEA:40924"/>
    </physiologicalReaction>
</comment>
<evidence type="ECO:0000256" key="35">
    <source>
        <dbReference type="ARBA" id="ARBA00048656"/>
    </source>
</evidence>
<evidence type="ECO:0000256" key="13">
    <source>
        <dbReference type="ARBA" id="ARBA00023369"/>
    </source>
</evidence>
<evidence type="ECO:0000256" key="6">
    <source>
        <dbReference type="ARBA" id="ARBA00022729"/>
    </source>
</evidence>
<comment type="catalytic activity">
    <reaction evidence="26">
        <text>1-hexadecanoyl-2-(9Z-octadecenoyl)-sn-glycero-3-phospho-(1'-sn-glycerol) + H2O = 1-hexadecanoyl-sn-glycero-3-phospho-(1'-sn-glycerol) + (9Z)-octadecenoate + H(+)</text>
        <dbReference type="Rhea" id="RHEA:40919"/>
        <dbReference type="ChEBI" id="CHEBI:15377"/>
        <dbReference type="ChEBI" id="CHEBI:15378"/>
        <dbReference type="ChEBI" id="CHEBI:30823"/>
        <dbReference type="ChEBI" id="CHEBI:72841"/>
        <dbReference type="ChEBI" id="CHEBI:75158"/>
    </reaction>
    <physiologicalReaction direction="left-to-right" evidence="26">
        <dbReference type="Rhea" id="RHEA:40920"/>
    </physiologicalReaction>
</comment>
<evidence type="ECO:0000256" key="40">
    <source>
        <dbReference type="ARBA" id="ARBA00049363"/>
    </source>
</evidence>
<keyword evidence="7" id="KW-0677">Repeat</keyword>
<evidence type="ECO:0000256" key="32">
    <source>
        <dbReference type="ARBA" id="ARBA00048386"/>
    </source>
</evidence>
<comment type="catalytic activity">
    <reaction evidence="39">
        <text>1-hexadecanoyl-2-(9Z)-octadecenoyl-3-octadecanoyl-sn-glycerol + H2O = 1-hexadecanoyl-3-octadecanoyl-sn-glycerol + (9Z)-octadecenoate + H(+)</text>
        <dbReference type="Rhea" id="RHEA:41103"/>
        <dbReference type="ChEBI" id="CHEBI:15377"/>
        <dbReference type="ChEBI" id="CHEBI:15378"/>
        <dbReference type="ChEBI" id="CHEBI:30823"/>
        <dbReference type="ChEBI" id="CHEBI:77623"/>
        <dbReference type="ChEBI" id="CHEBI:77624"/>
    </reaction>
    <physiologicalReaction direction="left-to-right" evidence="39">
        <dbReference type="Rhea" id="RHEA:41104"/>
    </physiologicalReaction>
</comment>
<comment type="catalytic activity">
    <reaction evidence="21">
        <text>1-hexadecanoyl-2-(9Z)-octadecenoyl-3-octadecanoyl-sn-glycerol + H2O = 2-(9Z-octadecenoyl)-3-octadecanoyl-sn-glycerol + hexadecanoate + H(+)</text>
        <dbReference type="Rhea" id="RHEA:41107"/>
        <dbReference type="ChEBI" id="CHEBI:7896"/>
        <dbReference type="ChEBI" id="CHEBI:15377"/>
        <dbReference type="ChEBI" id="CHEBI:15378"/>
        <dbReference type="ChEBI" id="CHEBI:75558"/>
        <dbReference type="ChEBI" id="CHEBI:77623"/>
    </reaction>
    <physiologicalReaction direction="left-to-right" evidence="21">
        <dbReference type="Rhea" id="RHEA:41108"/>
    </physiologicalReaction>
</comment>
<organism evidence="44 45">
    <name type="scientific">Callosobruchus maculatus</name>
    <name type="common">Southern cowpea weevil</name>
    <name type="synonym">Pulse bruchid</name>
    <dbReference type="NCBI Taxonomy" id="64391"/>
    <lineage>
        <taxon>Eukaryota</taxon>
        <taxon>Metazoa</taxon>
        <taxon>Ecdysozoa</taxon>
        <taxon>Arthropoda</taxon>
        <taxon>Hexapoda</taxon>
        <taxon>Insecta</taxon>
        <taxon>Pterygota</taxon>
        <taxon>Neoptera</taxon>
        <taxon>Endopterygota</taxon>
        <taxon>Coleoptera</taxon>
        <taxon>Polyphaga</taxon>
        <taxon>Cucujiformia</taxon>
        <taxon>Chrysomeloidea</taxon>
        <taxon>Chrysomelidae</taxon>
        <taxon>Bruchinae</taxon>
        <taxon>Bruchini</taxon>
        <taxon>Callosobruchus</taxon>
    </lineage>
</organism>
<keyword evidence="11" id="KW-0472">Membrane</keyword>
<comment type="catalytic activity">
    <reaction evidence="27">
        <text>a 1-O-alkyl-2-acyl-sn-glycero-3-phosphocholine + H2O = a 1-O-alkyl-sn-glycero-3-phosphocholine + a fatty acid + H(+)</text>
        <dbReference type="Rhea" id="RHEA:36231"/>
        <dbReference type="ChEBI" id="CHEBI:15377"/>
        <dbReference type="ChEBI" id="CHEBI:15378"/>
        <dbReference type="ChEBI" id="CHEBI:28868"/>
        <dbReference type="ChEBI" id="CHEBI:30909"/>
        <dbReference type="ChEBI" id="CHEBI:36702"/>
        <dbReference type="EC" id="3.1.1.4"/>
    </reaction>
    <physiologicalReaction direction="left-to-right" evidence="27">
        <dbReference type="Rhea" id="RHEA:36232"/>
    </physiologicalReaction>
</comment>
<comment type="similarity">
    <text evidence="2">Belongs to the 'GDSL' lipolytic enzyme family. Phospholipase B1 subfamily.</text>
</comment>
<keyword evidence="9" id="KW-1133">Transmembrane helix</keyword>
<dbReference type="InterPro" id="IPR001087">
    <property type="entry name" value="GDSL"/>
</dbReference>
<comment type="catalytic activity">
    <reaction evidence="25">
        <text>2,3-di-(9Z)-octadecenoyl-sn-glycerol + H2O = 3-(9Z-octadecenoyl)-sn-glycerol + (9Z)-octadecenoate + H(+)</text>
        <dbReference type="Rhea" id="RHEA:42604"/>
        <dbReference type="ChEBI" id="CHEBI:15377"/>
        <dbReference type="ChEBI" id="CHEBI:15378"/>
        <dbReference type="ChEBI" id="CHEBI:30823"/>
        <dbReference type="ChEBI" id="CHEBI:75824"/>
        <dbReference type="ChEBI" id="CHEBI:75938"/>
    </reaction>
    <physiologicalReaction direction="left-to-right" evidence="25">
        <dbReference type="Rhea" id="RHEA:42605"/>
    </physiologicalReaction>
</comment>
<comment type="catalytic activity">
    <reaction evidence="32">
        <text>1,2,3-tri-(9Z-octadecenoyl)-glycerol + H2O = di-(9Z)-octadecenoylglycerol + (9Z)-octadecenoate + H(+)</text>
        <dbReference type="Rhea" id="RHEA:38575"/>
        <dbReference type="ChEBI" id="CHEBI:15377"/>
        <dbReference type="ChEBI" id="CHEBI:15378"/>
        <dbReference type="ChEBI" id="CHEBI:30823"/>
        <dbReference type="ChEBI" id="CHEBI:53753"/>
        <dbReference type="ChEBI" id="CHEBI:75945"/>
    </reaction>
    <physiologicalReaction direction="left-to-right" evidence="32">
        <dbReference type="Rhea" id="RHEA:38576"/>
    </physiologicalReaction>
</comment>
<dbReference type="GO" id="GO:0004622">
    <property type="term" value="F:phosphatidylcholine lysophospholipase activity"/>
    <property type="evidence" value="ECO:0007669"/>
    <property type="project" value="UniProtKB-EC"/>
</dbReference>
<evidence type="ECO:0000256" key="43">
    <source>
        <dbReference type="SAM" id="SignalP"/>
    </source>
</evidence>
<dbReference type="OrthoDB" id="10265800at2759"/>
<evidence type="ECO:0000256" key="31">
    <source>
        <dbReference type="ARBA" id="ARBA00048374"/>
    </source>
</evidence>
<dbReference type="AlphaFoldDB" id="A0A653C829"/>